<proteinExistence type="predicted"/>
<dbReference type="Proteomes" id="UP001153678">
    <property type="component" value="Unassembled WGS sequence"/>
</dbReference>
<accession>A0A9W4T162</accession>
<feature type="region of interest" description="Disordered" evidence="1">
    <location>
        <begin position="1"/>
        <end position="31"/>
    </location>
</feature>
<dbReference type="AlphaFoldDB" id="A0A9W4T162"/>
<feature type="non-terminal residue" evidence="2">
    <location>
        <position position="145"/>
    </location>
</feature>
<reference evidence="2" key="1">
    <citation type="submission" date="2022-08" db="EMBL/GenBank/DDBJ databases">
        <authorList>
            <person name="Kallberg Y."/>
            <person name="Tangrot J."/>
            <person name="Rosling A."/>
        </authorList>
    </citation>
    <scope>NUCLEOTIDE SEQUENCE</scope>
    <source>
        <strain evidence="2">Wild A</strain>
    </source>
</reference>
<evidence type="ECO:0000313" key="3">
    <source>
        <dbReference type="Proteomes" id="UP001153678"/>
    </source>
</evidence>
<name>A0A9W4T162_9GLOM</name>
<evidence type="ECO:0000313" key="2">
    <source>
        <dbReference type="EMBL" id="CAI2188278.1"/>
    </source>
</evidence>
<sequence>MDKFLGRSGQSSETSKRKPNSATDGSKVNKKLKTAATPKDSWCNIHDYNQFAKGCNVILTRRILIDKHIKNKEHNLLEKARKGNQPNIIQNIPSYGSYCTSNYTRKFEEAIFHVIEKALISKIKASGQWSILIDESTTITDKKHL</sequence>
<dbReference type="OrthoDB" id="2400705at2759"/>
<organism evidence="2 3">
    <name type="scientific">Funneliformis geosporum</name>
    <dbReference type="NCBI Taxonomy" id="1117311"/>
    <lineage>
        <taxon>Eukaryota</taxon>
        <taxon>Fungi</taxon>
        <taxon>Fungi incertae sedis</taxon>
        <taxon>Mucoromycota</taxon>
        <taxon>Glomeromycotina</taxon>
        <taxon>Glomeromycetes</taxon>
        <taxon>Glomerales</taxon>
        <taxon>Glomeraceae</taxon>
        <taxon>Funneliformis</taxon>
    </lineage>
</organism>
<gene>
    <name evidence="2" type="ORF">FWILDA_LOCUS13497</name>
</gene>
<protein>
    <submittedName>
        <fullName evidence="2">15328_t:CDS:1</fullName>
    </submittedName>
</protein>
<comment type="caution">
    <text evidence="2">The sequence shown here is derived from an EMBL/GenBank/DDBJ whole genome shotgun (WGS) entry which is preliminary data.</text>
</comment>
<evidence type="ECO:0000256" key="1">
    <source>
        <dbReference type="SAM" id="MobiDB-lite"/>
    </source>
</evidence>
<keyword evidence="3" id="KW-1185">Reference proteome</keyword>
<dbReference type="EMBL" id="CAMKVN010005099">
    <property type="protein sequence ID" value="CAI2188278.1"/>
    <property type="molecule type" value="Genomic_DNA"/>
</dbReference>